<dbReference type="Proteomes" id="UP000250223">
    <property type="component" value="Unassembled WGS sequence"/>
</dbReference>
<dbReference type="AlphaFoldDB" id="A0A2X2W848"/>
<organism evidence="1 2">
    <name type="scientific">Clostridium cochlearium</name>
    <dbReference type="NCBI Taxonomy" id="1494"/>
    <lineage>
        <taxon>Bacteria</taxon>
        <taxon>Bacillati</taxon>
        <taxon>Bacillota</taxon>
        <taxon>Clostridia</taxon>
        <taxon>Eubacteriales</taxon>
        <taxon>Clostridiaceae</taxon>
        <taxon>Clostridium</taxon>
    </lineage>
</organism>
<proteinExistence type="predicted"/>
<protein>
    <submittedName>
        <fullName evidence="1">Uncharacterized protein</fullName>
    </submittedName>
</protein>
<accession>A0A2X2W848</accession>
<dbReference type="RefSeq" id="WP_111921374.1">
    <property type="nucleotide sequence ID" value="NZ_UAWC01000007.1"/>
</dbReference>
<sequence>MEIKNISEPILIKFTSLKFAKSFRSGTIYMNTMDYFRRIEGDKNTRGDLFEGTHGIIAKDDFDEILPKIGMIFSQEEKDIVIGGMSLLSEELKYYKVFCMYHLNFNISKRKIEPIDNRINNFGDTFVLITKFEEFKRRIVKELEKEKYNVLGFAGDDILYYNYDSHTQNLGPFKKLSSYSWQNEYRLLAEPIEPTLDPLIFNIGDISDITIIGSTKKLIEEIHFDEKGIFVPNYDL</sequence>
<evidence type="ECO:0000313" key="1">
    <source>
        <dbReference type="EMBL" id="SQB34161.1"/>
    </source>
</evidence>
<gene>
    <name evidence="1" type="ORF">NCTC13028_01055</name>
</gene>
<reference evidence="1 2" key="1">
    <citation type="submission" date="2018-06" db="EMBL/GenBank/DDBJ databases">
        <authorList>
            <consortium name="Pathogen Informatics"/>
            <person name="Doyle S."/>
        </authorList>
    </citation>
    <scope>NUCLEOTIDE SEQUENCE [LARGE SCALE GENOMIC DNA]</scope>
    <source>
        <strain evidence="1 2">NCTC13028</strain>
    </source>
</reference>
<dbReference type="EMBL" id="UAWC01000007">
    <property type="protein sequence ID" value="SQB34161.1"/>
    <property type="molecule type" value="Genomic_DNA"/>
</dbReference>
<evidence type="ECO:0000313" key="2">
    <source>
        <dbReference type="Proteomes" id="UP000250223"/>
    </source>
</evidence>
<name>A0A2X2W848_CLOCO</name>